<dbReference type="Proteomes" id="UP000593567">
    <property type="component" value="Unassembled WGS sequence"/>
</dbReference>
<evidence type="ECO:0000313" key="1">
    <source>
        <dbReference type="EMBL" id="KAF6033893.1"/>
    </source>
</evidence>
<evidence type="ECO:0000313" key="2">
    <source>
        <dbReference type="Proteomes" id="UP000593567"/>
    </source>
</evidence>
<accession>A0A7J7K6Q3</accession>
<dbReference type="AlphaFoldDB" id="A0A7J7K6Q3"/>
<sequence length="97" mass="10950">MEKGRENEQMSLLLGVLRTEAKDGVSDQLVELMNVPLLMGWHDRVIPEPLLHSEVLRKGNTTEDLKLVFYLNCTNCNYKIHKNNPPPATACSKAEVC</sequence>
<name>A0A7J7K6Q3_BUGNE</name>
<gene>
    <name evidence="1" type="ORF">EB796_007797</name>
</gene>
<organism evidence="1 2">
    <name type="scientific">Bugula neritina</name>
    <name type="common">Brown bryozoan</name>
    <name type="synonym">Sertularia neritina</name>
    <dbReference type="NCBI Taxonomy" id="10212"/>
    <lineage>
        <taxon>Eukaryota</taxon>
        <taxon>Metazoa</taxon>
        <taxon>Spiralia</taxon>
        <taxon>Lophotrochozoa</taxon>
        <taxon>Bryozoa</taxon>
        <taxon>Gymnolaemata</taxon>
        <taxon>Cheilostomatida</taxon>
        <taxon>Flustrina</taxon>
        <taxon>Buguloidea</taxon>
        <taxon>Bugulidae</taxon>
        <taxon>Bugula</taxon>
    </lineage>
</organism>
<keyword evidence="2" id="KW-1185">Reference proteome</keyword>
<comment type="caution">
    <text evidence="1">The sequence shown here is derived from an EMBL/GenBank/DDBJ whole genome shotgun (WGS) entry which is preliminary data.</text>
</comment>
<protein>
    <submittedName>
        <fullName evidence="1">Uncharacterized protein</fullName>
    </submittedName>
</protein>
<dbReference type="EMBL" id="VXIV02001209">
    <property type="protein sequence ID" value="KAF6033893.1"/>
    <property type="molecule type" value="Genomic_DNA"/>
</dbReference>
<proteinExistence type="predicted"/>
<reference evidence="1" key="1">
    <citation type="submission" date="2020-06" db="EMBL/GenBank/DDBJ databases">
        <title>Draft genome of Bugula neritina, a colonial animal packing powerful symbionts and potential medicines.</title>
        <authorList>
            <person name="Rayko M."/>
        </authorList>
    </citation>
    <scope>NUCLEOTIDE SEQUENCE [LARGE SCALE GENOMIC DNA]</scope>
    <source>
        <strain evidence="1">Kwan_BN1</strain>
    </source>
</reference>